<dbReference type="Proteomes" id="UP000695562">
    <property type="component" value="Unassembled WGS sequence"/>
</dbReference>
<dbReference type="AlphaFoldDB" id="A0A8J4UY90"/>
<evidence type="ECO:0000313" key="1">
    <source>
        <dbReference type="EMBL" id="KAF2072330.1"/>
    </source>
</evidence>
<comment type="caution">
    <text evidence="1">The sequence shown here is derived from an EMBL/GenBank/DDBJ whole genome shotgun (WGS) entry which is preliminary data.</text>
</comment>
<protein>
    <recommendedName>
        <fullName evidence="3">Ankyrin repeat-containing protein</fullName>
    </recommendedName>
</protein>
<evidence type="ECO:0008006" key="3">
    <source>
        <dbReference type="Google" id="ProtNLM"/>
    </source>
</evidence>
<keyword evidence="2" id="KW-1185">Reference proteome</keyword>
<accession>A0A8J4UY90</accession>
<name>A0A8J4UY90_9MYCE</name>
<evidence type="ECO:0000313" key="2">
    <source>
        <dbReference type="Proteomes" id="UP000695562"/>
    </source>
</evidence>
<gene>
    <name evidence="1" type="ORF">CYY_006364</name>
</gene>
<dbReference type="EMBL" id="AJWJ01000290">
    <property type="protein sequence ID" value="KAF2072330.1"/>
    <property type="molecule type" value="Genomic_DNA"/>
</dbReference>
<sequence>MKATKKKLMNRILFQQIHDHCIVNAKYLSLGRLCRLNKFHLFDLKWNQYQEEYSKQLDINNVNSSKTTRDDLTRNDLDLEYNHQKFLDISLDDLNDFFSCNRSFDRFSKVFEFIKPWAKKNNHLYFGQWFDLAKVLVGVDERILFTLLDHCFFTLSADPLPIVRDLAVQDPFQVILHFFQVRHKNNIHRSLYLHDASKMIYHPNIEVAKYFLGVCADIKIDYYFDQLDIEYVEIIGQYPNVALRLLDYPPKRNDLDPNSRFIQFLLDNRDRILVGKVNFANGAMIGNLDLLYQMAKENQPSAQDWGPSANIETIDFFLNNYPDIQFDPDQVAIYGNVETVGYICKERNVIFTSAILNQSRLEILELLASMKRLPLYQKELYNDDDGQDVHWDREKSKQPTTCLKVLKFHRDTFGEFRLSKKKILMDAVYHQDVAMVRYLLENNRFDIDRIIDSKDMELFYLSILNYEICDLILPHYLKRSWFLSYSPRYGGLMTAIIRSNCIKTVKLLKQHDVTKQITESILTQQETINVLVSCKTRFLCVDILKIIFQDVADLNIALLAPLVNYAIVKGHFRLVCWLKSVIDAKVASRHADGTLVTNFQFFRHTYVADVLHCLCHRSVYHMIKYIPSTISVSFGVVCPRTSRIVINRIQYQMGEYVSYFKANIKLKQYANLNMLCALPIPFSGVLFTSSPEDKRMLNDLDLTLLLPHAQYRIKHLFS</sequence>
<organism evidence="1 2">
    <name type="scientific">Polysphondylium violaceum</name>
    <dbReference type="NCBI Taxonomy" id="133409"/>
    <lineage>
        <taxon>Eukaryota</taxon>
        <taxon>Amoebozoa</taxon>
        <taxon>Evosea</taxon>
        <taxon>Eumycetozoa</taxon>
        <taxon>Dictyostelia</taxon>
        <taxon>Dictyosteliales</taxon>
        <taxon>Dictyosteliaceae</taxon>
        <taxon>Polysphondylium</taxon>
    </lineage>
</organism>
<proteinExistence type="predicted"/>
<reference evidence="1" key="1">
    <citation type="submission" date="2020-01" db="EMBL/GenBank/DDBJ databases">
        <title>Development of genomics and gene disruption for Polysphondylium violaceum indicates a role for the polyketide synthase stlB in stalk morphogenesis.</title>
        <authorList>
            <person name="Narita B."/>
            <person name="Kawabe Y."/>
            <person name="Kin K."/>
            <person name="Saito T."/>
            <person name="Gibbs R."/>
            <person name="Kuspa A."/>
            <person name="Muzny D."/>
            <person name="Queller D."/>
            <person name="Richards S."/>
            <person name="Strassman J."/>
            <person name="Sucgang R."/>
            <person name="Worley K."/>
            <person name="Schaap P."/>
        </authorList>
    </citation>
    <scope>NUCLEOTIDE SEQUENCE</scope>
    <source>
        <strain evidence="1">QSvi11</strain>
    </source>
</reference>